<comment type="caution">
    <text evidence="3">The sequence shown here is derived from an EMBL/GenBank/DDBJ whole genome shotgun (WGS) entry which is preliminary data.</text>
</comment>
<evidence type="ECO:0000313" key="3">
    <source>
        <dbReference type="EMBL" id="OHA13211.1"/>
    </source>
</evidence>
<dbReference type="Pfam" id="PF01370">
    <property type="entry name" value="Epimerase"/>
    <property type="match status" value="2"/>
</dbReference>
<evidence type="ECO:0000256" key="1">
    <source>
        <dbReference type="ARBA" id="ARBA00007637"/>
    </source>
</evidence>
<organism evidence="3 4">
    <name type="scientific">Candidatus Sungbacteria bacterium RIFCSPLOWO2_12_FULL_41_11</name>
    <dbReference type="NCBI Taxonomy" id="1802286"/>
    <lineage>
        <taxon>Bacteria</taxon>
        <taxon>Candidatus Sungiibacteriota</taxon>
    </lineage>
</organism>
<protein>
    <recommendedName>
        <fullName evidence="2">NAD-dependent epimerase/dehydratase domain-containing protein</fullName>
    </recommendedName>
</protein>
<gene>
    <name evidence="3" type="ORF">A3G49_02495</name>
</gene>
<feature type="domain" description="NAD-dependent epimerase/dehydratase" evidence="2">
    <location>
        <begin position="81"/>
        <end position="205"/>
    </location>
</feature>
<sequence length="284" mass="32050">MQNILIIGGSNFIGPHIIRNLLNRGHNIAVFNRGRTQKKYPKEIRFIQGDRNSGFPNLGHFQTIIDMCAYKGYQTERALSELSFDFFIHMGTAAAYKKTEIFPLTEESPLGEWPLWGKYNKGKVECEEALINSDVKFATARPVYILGPKNYLARESFIYAKIKNGLPIILPGNGQALTQFVFAEEVAEAIAGIAENKTEGAFNIAGDDIITLKGLVEEMAKIAGKEPKIKYNPGTDGEKFNEDEFPFANENFFCSNKKIKGLGMNFAPFQKTLKEDYENFYRFL</sequence>
<dbReference type="PANTHER" id="PTHR43000">
    <property type="entry name" value="DTDP-D-GLUCOSE 4,6-DEHYDRATASE-RELATED"/>
    <property type="match status" value="1"/>
</dbReference>
<dbReference type="EMBL" id="MHQY01000033">
    <property type="protein sequence ID" value="OHA13211.1"/>
    <property type="molecule type" value="Genomic_DNA"/>
</dbReference>
<proteinExistence type="inferred from homology"/>
<dbReference type="AlphaFoldDB" id="A0A1G2LQX7"/>
<dbReference type="SUPFAM" id="SSF51735">
    <property type="entry name" value="NAD(P)-binding Rossmann-fold domains"/>
    <property type="match status" value="1"/>
</dbReference>
<comment type="similarity">
    <text evidence="1">Belongs to the NAD(P)-dependent epimerase/dehydratase family.</text>
</comment>
<evidence type="ECO:0000313" key="4">
    <source>
        <dbReference type="Proteomes" id="UP000177171"/>
    </source>
</evidence>
<dbReference type="InterPro" id="IPR001509">
    <property type="entry name" value="Epimerase_deHydtase"/>
</dbReference>
<dbReference type="Proteomes" id="UP000177171">
    <property type="component" value="Unassembled WGS sequence"/>
</dbReference>
<accession>A0A1G2LQX7</accession>
<dbReference type="Gene3D" id="3.40.50.720">
    <property type="entry name" value="NAD(P)-binding Rossmann-like Domain"/>
    <property type="match status" value="1"/>
</dbReference>
<feature type="domain" description="NAD-dependent epimerase/dehydratase" evidence="2">
    <location>
        <begin position="4"/>
        <end position="50"/>
    </location>
</feature>
<dbReference type="InterPro" id="IPR036291">
    <property type="entry name" value="NAD(P)-bd_dom_sf"/>
</dbReference>
<reference evidence="3 4" key="1">
    <citation type="journal article" date="2016" name="Nat. Commun.">
        <title>Thousands of microbial genomes shed light on interconnected biogeochemical processes in an aquifer system.</title>
        <authorList>
            <person name="Anantharaman K."/>
            <person name="Brown C.T."/>
            <person name="Hug L.A."/>
            <person name="Sharon I."/>
            <person name="Castelle C.J."/>
            <person name="Probst A.J."/>
            <person name="Thomas B.C."/>
            <person name="Singh A."/>
            <person name="Wilkins M.J."/>
            <person name="Karaoz U."/>
            <person name="Brodie E.L."/>
            <person name="Williams K.H."/>
            <person name="Hubbard S.S."/>
            <person name="Banfield J.F."/>
        </authorList>
    </citation>
    <scope>NUCLEOTIDE SEQUENCE [LARGE SCALE GENOMIC DNA]</scope>
</reference>
<evidence type="ECO:0000259" key="2">
    <source>
        <dbReference type="Pfam" id="PF01370"/>
    </source>
</evidence>
<name>A0A1G2LQX7_9BACT</name>